<organism evidence="1 2">
    <name type="scientific">Gemmobacter caeni</name>
    <dbReference type="NCBI Taxonomy" id="589035"/>
    <lineage>
        <taxon>Bacteria</taxon>
        <taxon>Pseudomonadati</taxon>
        <taxon>Pseudomonadota</taxon>
        <taxon>Alphaproteobacteria</taxon>
        <taxon>Rhodobacterales</taxon>
        <taxon>Paracoccaceae</taxon>
        <taxon>Gemmobacter</taxon>
    </lineage>
</organism>
<evidence type="ECO:0000313" key="2">
    <source>
        <dbReference type="Proteomes" id="UP000244224"/>
    </source>
</evidence>
<evidence type="ECO:0008006" key="3">
    <source>
        <dbReference type="Google" id="ProtNLM"/>
    </source>
</evidence>
<gene>
    <name evidence="1" type="ORF">C8N34_102319</name>
</gene>
<dbReference type="Proteomes" id="UP000244224">
    <property type="component" value="Unassembled WGS sequence"/>
</dbReference>
<dbReference type="EMBL" id="QBKP01000002">
    <property type="protein sequence ID" value="PTX52539.1"/>
    <property type="molecule type" value="Genomic_DNA"/>
</dbReference>
<comment type="caution">
    <text evidence="1">The sequence shown here is derived from an EMBL/GenBank/DDBJ whole genome shotgun (WGS) entry which is preliminary data.</text>
</comment>
<proteinExistence type="predicted"/>
<name>A0A2T6B902_9RHOB</name>
<accession>A0A2T6B902</accession>
<protein>
    <recommendedName>
        <fullName evidence="3">DUF1566 domain-containing protein</fullName>
    </recommendedName>
</protein>
<evidence type="ECO:0000313" key="1">
    <source>
        <dbReference type="EMBL" id="PTX52539.1"/>
    </source>
</evidence>
<dbReference type="OrthoDB" id="564699at2"/>
<dbReference type="RefSeq" id="WP_145693558.1">
    <property type="nucleotide sequence ID" value="NZ_QBKP01000002.1"/>
</dbReference>
<reference evidence="1 2" key="1">
    <citation type="submission" date="2018-04" db="EMBL/GenBank/DDBJ databases">
        <title>Genomic Encyclopedia of Archaeal and Bacterial Type Strains, Phase II (KMG-II): from individual species to whole genera.</title>
        <authorList>
            <person name="Goeker M."/>
        </authorList>
    </citation>
    <scope>NUCLEOTIDE SEQUENCE [LARGE SCALE GENOMIC DNA]</scope>
    <source>
        <strain evidence="1 2">DSM 21823</strain>
    </source>
</reference>
<sequence length="1443" mass="149176">MRKFRNGTIAGLLIGSALIGGLAIPAVYAQVVVGSQDFSITVENPSDTLPNTFTFASVTNAEPNTQVISNQVTITGIDTVVPVTISGSGTPQFSLDGGTTWVTSGEIESGGTLQVRLTSGPLFYSGSPFNTTRTATVQVGTGSASFFVQNRVGDTTPDAFVFASTTGSPINTVVASGVATITGIESASAVTVSGAGNPQISIAGGSWVTSGVIENNQEIRVRMTSPRTYETLRSATVTIGGVQGTWSLTTADCVTGDLFSLAVGQGTCYNNLEVVNAGPGLITVGTVGTEYPNWAEATALCGALGSEWGLPPDSVMTGTGSINVNRDVAGVKAVLDQSNSSTYWTSTSSRTVTLGLIPQILTGVNSSASAFCFTQPWLTSQFVPEDYVPDAFSIASASGEPGTLVTSAPVTISGLASGRTVQMSVAGDAAITPTFSINGDAFSNVSRPVKTGDSVVFRVAASQFNGADVVLTAETRDPAGTITGSATFTVTTVAPASQLVDTFAFNWQYFPQTYFGTLPGDIYQSEIITLSGGSGTRPLRVLGSSGYYNSGSLNRWPRVYGSRIFYKNTNVTITTSLTDDANAVMWSTANTNYPNIVTDVGRTLRLKFAPANQSNEGYSVLCVGATCAEYIWTNSATRSDPRAANPFDIVDVTGAENNTLYTSAPFTVSWAPRTAGVQPPNIPISVSGTGAPEYRINGGAWTTAAGWVRSGSTVEVRQTSAATNGTDRVATLSVGTTTSTYVVRTQDILIPDAFALVAATGSTPNTLVTSAPVTITGISAAVPVSVSGEGNPLLSVNGGDWVSEATVGPNAQVRVRLTSASAYEATRTATLDVNGVTGNFAVTTAPFSFAVAPVTDVLINATATSEPVTMPAFLPASAISIVGDGSPSYSLNGGAFTDQAGTITAGDVLRVRLTAAGTKDTARLATVTIGSATAGFSVRTAPPEACETGAVGSVCSDGAVYAGLVNGYKIFAAPSSDIGVMLKSTASVTMGSISNDGLINHHATTLAGISNHPAAAACAARGPEWVVPSATELQTMYTNRASAPAGTYVLSGSTASRYWSSTEFTTDPRRGTYRIFDGGTTGDASKNTAYQVHCVRYSREEPRVYQDPCASGAPAIGTMCADGAVYAGALDGKDVYFESTVSANNVAYKTAATFTTGTNTIGDPVQARLAMEFAGLSQFPGQQVCAAKGVSAYGSEWYLPTRRDLQHLITNRNSGVLRQMTDSNTRGATEVPQYIMAATQEADARYAEYLDKGTSGVPAFGTSTIYRAKKSANKGVLCMRFDSPQTYADPCAGTPAVGAFCADGTVYAGNGYYLPNVGTLSSELQLRTTATSLAGTTSASDGMANTNAMIAAGNHPAAQACRALGSDWFLPAIDQLTYLSSVRTIGEINGMYGRNTSSTTPGGEYWSSTQSVTPTASQTRILASTTINSRLKSGVEGVICLRQ</sequence>
<keyword evidence="2" id="KW-1185">Reference proteome</keyword>